<evidence type="ECO:0000313" key="2">
    <source>
        <dbReference type="EMBL" id="QNL31427.1"/>
    </source>
</evidence>
<reference evidence="2" key="1">
    <citation type="submission" date="2020-07" db="EMBL/GenBank/DDBJ databases">
        <title>Dissolved microcystin release linked to lysis of a Microcystis spp. bloom in Lake Erie (USA) attributed to a novel cyanophage.</title>
        <authorList>
            <person name="McKindles K.M."/>
            <person name="Manes M.A."/>
            <person name="DeMarco J.R."/>
            <person name="McClure A."/>
            <person name="McKay R.M."/>
            <person name="Davis T.W."/>
            <person name="Bullerjahn G.S."/>
        </authorList>
    </citation>
    <scope>NUCLEOTIDE SEQUENCE</scope>
</reference>
<feature type="coiled-coil region" evidence="1">
    <location>
        <begin position="294"/>
        <end position="347"/>
    </location>
</feature>
<dbReference type="EMBL" id="MT840185">
    <property type="protein sequence ID" value="QNL31427.1"/>
    <property type="molecule type" value="Genomic_DNA"/>
</dbReference>
<accession>A0A7G9A3V4</accession>
<sequence>MKPPAITLMPETIDTSIVEDNLSIDNPTFEISGTPPSAAEAPLAETTPIEVEAVRECTDDFCPVNIEHNGPRLFSSAAVGDASIELLKGKLRVPQAKIGTWKHNTYGEVTFTIEKFTEAITNFENDVLGFEPYLTFGHPIESFDADSYNEFIETAEALDAQRKRGDLEQLRIEGDMLVGYYTPKPEAYDAVSREEYEYSSSEFMTNFTDKKTGVNRGTVLVRTALTNAPFIPHREKVVALSQSPQTIAGAVFKLSAVIPEQTISSQTTMSDEIIMETTEIPGTPEPVPATEPSLVAAKDALDNMRLSLEAAYEEKLAAMTKAQSDVIATLTRQLETIEEKLSMTQSVAQAYSTEVSVREKANRAKRLQSRGVPPALIERFSLLADALHGGSRVIKLSTEAGGERDVTEELEELLNIAVNSQPVVVQQFGQSAATRPSGLEAQLHELAQKNWDSAKKSKV</sequence>
<organism evidence="2">
    <name type="scientific">Bacteriophage sp</name>
    <dbReference type="NCBI Taxonomy" id="38018"/>
    <lineage>
        <taxon>Viruses</taxon>
    </lineage>
</organism>
<proteinExistence type="predicted"/>
<keyword evidence="1" id="KW-0175">Coiled coil</keyword>
<name>A0A7G9A3V4_9VIRU</name>
<evidence type="ECO:0000256" key="1">
    <source>
        <dbReference type="SAM" id="Coils"/>
    </source>
</evidence>
<protein>
    <submittedName>
        <fullName evidence="2">Uncharacterized protein</fullName>
    </submittedName>
</protein>